<dbReference type="EMBL" id="FQVF01000002">
    <property type="protein sequence ID" value="SHE30199.1"/>
    <property type="molecule type" value="Genomic_DNA"/>
</dbReference>
<feature type="transmembrane region" description="Helical" evidence="1">
    <location>
        <begin position="148"/>
        <end position="167"/>
    </location>
</feature>
<proteinExistence type="predicted"/>
<keyword evidence="4" id="KW-1185">Reference proteome</keyword>
<feature type="transmembrane region" description="Helical" evidence="1">
    <location>
        <begin position="262"/>
        <end position="278"/>
    </location>
</feature>
<keyword evidence="1" id="KW-0472">Membrane</keyword>
<sequence length="302" mass="33099">MSGRTVSSAILILVLGSFFATLCDVFIKMAGVDVAIFQFTFFRAVFMCLILCPIAVAKYLSSPRSMATLGLKWHFIRGNIWVLAAVLLVISLAELPLATANAVFYTAPILIMLFGAFFYKERLTVDVVLAAVLGFIGTLVILRPTEVTFAMISAVLFAVVLAANSLLIKKLPQEQSMLYGLFVTQLFALPLAGGLAFWEGETFEIEILIYAAVSSICSILYSVSCLIGYRYVASSKVTSAEYSGLIFAFLLGWWVFGETPDLGVFIGSLFVITPLLYLSHRDIRRLKKEQLMSNTRSNLGAG</sequence>
<dbReference type="RefSeq" id="WP_072837693.1">
    <property type="nucleotide sequence ID" value="NZ_FQVF01000002.1"/>
</dbReference>
<keyword evidence="1" id="KW-1133">Transmembrane helix</keyword>
<protein>
    <submittedName>
        <fullName evidence="3">EamA-like transporter family protein</fullName>
    </submittedName>
</protein>
<dbReference type="OrthoDB" id="148351at2"/>
<dbReference type="GO" id="GO:0016020">
    <property type="term" value="C:membrane"/>
    <property type="evidence" value="ECO:0007669"/>
    <property type="project" value="InterPro"/>
</dbReference>
<gene>
    <name evidence="3" type="ORF">SAMN02745753_00003</name>
</gene>
<dbReference type="InterPro" id="IPR000620">
    <property type="entry name" value="EamA_dom"/>
</dbReference>
<dbReference type="InterPro" id="IPR037185">
    <property type="entry name" value="EmrE-like"/>
</dbReference>
<evidence type="ECO:0000256" key="1">
    <source>
        <dbReference type="SAM" id="Phobius"/>
    </source>
</evidence>
<dbReference type="AlphaFoldDB" id="A0A1M4SDB1"/>
<evidence type="ECO:0000313" key="3">
    <source>
        <dbReference type="EMBL" id="SHE30199.1"/>
    </source>
</evidence>
<feature type="transmembrane region" description="Helical" evidence="1">
    <location>
        <begin position="102"/>
        <end position="119"/>
    </location>
</feature>
<feature type="domain" description="EamA" evidence="2">
    <location>
        <begin position="8"/>
        <end position="142"/>
    </location>
</feature>
<feature type="transmembrane region" description="Helical" evidence="1">
    <location>
        <begin position="239"/>
        <end position="256"/>
    </location>
</feature>
<dbReference type="Pfam" id="PF00892">
    <property type="entry name" value="EamA"/>
    <property type="match status" value="2"/>
</dbReference>
<feature type="domain" description="EamA" evidence="2">
    <location>
        <begin position="149"/>
        <end position="273"/>
    </location>
</feature>
<dbReference type="SUPFAM" id="SSF103481">
    <property type="entry name" value="Multidrug resistance efflux transporter EmrE"/>
    <property type="match status" value="2"/>
</dbReference>
<accession>A0A1M4SDB1</accession>
<evidence type="ECO:0000313" key="4">
    <source>
        <dbReference type="Proteomes" id="UP000184517"/>
    </source>
</evidence>
<evidence type="ECO:0000259" key="2">
    <source>
        <dbReference type="Pfam" id="PF00892"/>
    </source>
</evidence>
<feature type="transmembrane region" description="Helical" evidence="1">
    <location>
        <begin position="179"/>
        <end position="198"/>
    </location>
</feature>
<name>A0A1M4SDB1_9GAMM</name>
<keyword evidence="1" id="KW-0812">Transmembrane</keyword>
<organism evidence="3 4">
    <name type="scientific">Marinomonas polaris DSM 16579</name>
    <dbReference type="NCBI Taxonomy" id="1122206"/>
    <lineage>
        <taxon>Bacteria</taxon>
        <taxon>Pseudomonadati</taxon>
        <taxon>Pseudomonadota</taxon>
        <taxon>Gammaproteobacteria</taxon>
        <taxon>Oceanospirillales</taxon>
        <taxon>Oceanospirillaceae</taxon>
        <taxon>Marinomonas</taxon>
    </lineage>
</organism>
<reference evidence="4" key="1">
    <citation type="submission" date="2016-11" db="EMBL/GenBank/DDBJ databases">
        <authorList>
            <person name="Varghese N."/>
            <person name="Submissions S."/>
        </authorList>
    </citation>
    <scope>NUCLEOTIDE SEQUENCE [LARGE SCALE GENOMIC DNA]</scope>
    <source>
        <strain evidence="4">DSM 16579</strain>
    </source>
</reference>
<dbReference type="PANTHER" id="PTHR22911">
    <property type="entry name" value="ACYL-MALONYL CONDENSING ENZYME-RELATED"/>
    <property type="match status" value="1"/>
</dbReference>
<dbReference type="PANTHER" id="PTHR22911:SF103">
    <property type="entry name" value="BLR2811 PROTEIN"/>
    <property type="match status" value="1"/>
</dbReference>
<dbReference type="Proteomes" id="UP000184517">
    <property type="component" value="Unassembled WGS sequence"/>
</dbReference>
<feature type="transmembrane region" description="Helical" evidence="1">
    <location>
        <begin position="124"/>
        <end position="142"/>
    </location>
</feature>
<feature type="transmembrane region" description="Helical" evidence="1">
    <location>
        <begin position="78"/>
        <end position="96"/>
    </location>
</feature>
<feature type="transmembrane region" description="Helical" evidence="1">
    <location>
        <begin position="36"/>
        <end position="57"/>
    </location>
</feature>
<feature type="transmembrane region" description="Helical" evidence="1">
    <location>
        <begin position="210"/>
        <end position="232"/>
    </location>
</feature>